<dbReference type="Proteomes" id="UP000646738">
    <property type="component" value="Unassembled WGS sequence"/>
</dbReference>
<evidence type="ECO:0000313" key="8">
    <source>
        <dbReference type="Proteomes" id="UP000646738"/>
    </source>
</evidence>
<protein>
    <submittedName>
        <fullName evidence="7">Ribokinase</fullName>
    </submittedName>
</protein>
<evidence type="ECO:0000259" key="6">
    <source>
        <dbReference type="Pfam" id="PF00294"/>
    </source>
</evidence>
<reference evidence="8" key="1">
    <citation type="submission" date="2023-07" db="EMBL/GenBank/DDBJ databases">
        <title>Whole genome shotgun sequence of Streptomyces achromogenes subsp. rubradiris NBRC 14000.</title>
        <authorList>
            <person name="Komaki H."/>
            <person name="Tamura T."/>
        </authorList>
    </citation>
    <scope>NUCLEOTIDE SEQUENCE [LARGE SCALE GENOMIC DNA]</scope>
    <source>
        <strain evidence="8">NBRC 14000</strain>
    </source>
</reference>
<dbReference type="InterPro" id="IPR029056">
    <property type="entry name" value="Ribokinase-like"/>
</dbReference>
<comment type="similarity">
    <text evidence="1">Belongs to the carbohydrate kinase PfkB family.</text>
</comment>
<keyword evidence="8" id="KW-1185">Reference proteome</keyword>
<dbReference type="EMBL" id="BNEA01000007">
    <property type="protein sequence ID" value="GHI52253.1"/>
    <property type="molecule type" value="Genomic_DNA"/>
</dbReference>
<keyword evidence="2" id="KW-0808">Transferase</keyword>
<organism evidence="7 8">
    <name type="scientific">Streptomyces rubradiris</name>
    <name type="common">Streptomyces achromogenes subsp. rubradiris</name>
    <dbReference type="NCBI Taxonomy" id="285531"/>
    <lineage>
        <taxon>Bacteria</taxon>
        <taxon>Bacillati</taxon>
        <taxon>Actinomycetota</taxon>
        <taxon>Actinomycetes</taxon>
        <taxon>Kitasatosporales</taxon>
        <taxon>Streptomycetaceae</taxon>
        <taxon>Streptomyces</taxon>
    </lineage>
</organism>
<dbReference type="Gene3D" id="3.40.1190.20">
    <property type="match status" value="1"/>
</dbReference>
<proteinExistence type="inferred from homology"/>
<dbReference type="InterPro" id="IPR011611">
    <property type="entry name" value="PfkB_dom"/>
</dbReference>
<dbReference type="PANTHER" id="PTHR43085:SF1">
    <property type="entry name" value="PSEUDOURIDINE KINASE-RELATED"/>
    <property type="match status" value="1"/>
</dbReference>
<keyword evidence="4" id="KW-0418">Kinase</keyword>
<keyword evidence="5" id="KW-0067">ATP-binding</keyword>
<dbReference type="SUPFAM" id="SSF53613">
    <property type="entry name" value="Ribokinase-like"/>
    <property type="match status" value="1"/>
</dbReference>
<gene>
    <name evidence="7" type="ORF">Srubr_20990</name>
</gene>
<dbReference type="InterPro" id="IPR050306">
    <property type="entry name" value="PfkB_Carbo_kinase"/>
</dbReference>
<accession>A0ABQ3R8T0</accession>
<evidence type="ECO:0000256" key="5">
    <source>
        <dbReference type="ARBA" id="ARBA00022840"/>
    </source>
</evidence>
<sequence length="331" mass="33659">MSAPAGTPPTGPARLVTLGETMAALVPDRIGPLRHARSLALTTAGSESTVAVGVRRLGHRAAWVGRVGADEFGTLVTGRLRAEDVDVHAVIDPGAPTGLLIKERRTAVLRRVHYYRDASAGSRLRPADLPDGLVETAGILHVTGITLALSAGAAATVHAAVDRAAASGTTVCLDVNHRSRLWTTGKAAAAVGALLPRVGILFASLEEAAMLLGHGPGDPPPPAAELARALRDAGPHTVVVTLAADGAVAVSAEGTTRTAAHPVPEIDPVGAGDSFVAGYLAARLNGRDTTGCLALATRVAAWSVATDGDWEGLPTLTELALDEAPPGTVTR</sequence>
<dbReference type="PANTHER" id="PTHR43085">
    <property type="entry name" value="HEXOKINASE FAMILY MEMBER"/>
    <property type="match status" value="1"/>
</dbReference>
<comment type="caution">
    <text evidence="7">The sequence shown here is derived from an EMBL/GenBank/DDBJ whole genome shotgun (WGS) entry which is preliminary data.</text>
</comment>
<evidence type="ECO:0000256" key="3">
    <source>
        <dbReference type="ARBA" id="ARBA00022741"/>
    </source>
</evidence>
<dbReference type="RefSeq" id="WP_189999632.1">
    <property type="nucleotide sequence ID" value="NZ_BNCB01000031.1"/>
</dbReference>
<dbReference type="InterPro" id="IPR002173">
    <property type="entry name" value="Carboh/pur_kinase_PfkB_CS"/>
</dbReference>
<dbReference type="CDD" id="cd01166">
    <property type="entry name" value="KdgK"/>
    <property type="match status" value="1"/>
</dbReference>
<evidence type="ECO:0000256" key="4">
    <source>
        <dbReference type="ARBA" id="ARBA00022777"/>
    </source>
</evidence>
<keyword evidence="3" id="KW-0547">Nucleotide-binding</keyword>
<evidence type="ECO:0000256" key="1">
    <source>
        <dbReference type="ARBA" id="ARBA00010688"/>
    </source>
</evidence>
<evidence type="ECO:0000313" key="7">
    <source>
        <dbReference type="EMBL" id="GHI52253.1"/>
    </source>
</evidence>
<feature type="domain" description="Carbohydrate kinase PfkB" evidence="6">
    <location>
        <begin position="14"/>
        <end position="315"/>
    </location>
</feature>
<name>A0ABQ3R8T0_STRRR</name>
<dbReference type="PROSITE" id="PS00584">
    <property type="entry name" value="PFKB_KINASES_2"/>
    <property type="match status" value="1"/>
</dbReference>
<dbReference type="Pfam" id="PF00294">
    <property type="entry name" value="PfkB"/>
    <property type="match status" value="1"/>
</dbReference>
<evidence type="ECO:0000256" key="2">
    <source>
        <dbReference type="ARBA" id="ARBA00022679"/>
    </source>
</evidence>